<dbReference type="Proteomes" id="UP000569914">
    <property type="component" value="Unassembled WGS sequence"/>
</dbReference>
<keyword evidence="9" id="KW-0762">Sugar transport</keyword>
<evidence type="ECO:0000256" key="2">
    <source>
        <dbReference type="ARBA" id="ARBA00022448"/>
    </source>
</evidence>
<evidence type="ECO:0000256" key="4">
    <source>
        <dbReference type="ARBA" id="ARBA00022692"/>
    </source>
</evidence>
<keyword evidence="5 7" id="KW-1133">Transmembrane helix</keyword>
<dbReference type="SUPFAM" id="SSF161098">
    <property type="entry name" value="MetI-like"/>
    <property type="match status" value="1"/>
</dbReference>
<reference evidence="9 10" key="1">
    <citation type="submission" date="2020-07" db="EMBL/GenBank/DDBJ databases">
        <title>Sequencing the genomes of 1000 actinobacteria strains.</title>
        <authorList>
            <person name="Klenk H.-P."/>
        </authorList>
    </citation>
    <scope>NUCLEOTIDE SEQUENCE [LARGE SCALE GENOMIC DNA]</scope>
    <source>
        <strain evidence="9 10">DSM 22083</strain>
    </source>
</reference>
<keyword evidence="2 7" id="KW-0813">Transport</keyword>
<comment type="subcellular location">
    <subcellularLocation>
        <location evidence="1 7">Cell membrane</location>
        <topology evidence="1 7">Multi-pass membrane protein</topology>
    </subcellularLocation>
</comment>
<organism evidence="9 10">
    <name type="scientific">Microlunatus parietis</name>
    <dbReference type="NCBI Taxonomy" id="682979"/>
    <lineage>
        <taxon>Bacteria</taxon>
        <taxon>Bacillati</taxon>
        <taxon>Actinomycetota</taxon>
        <taxon>Actinomycetes</taxon>
        <taxon>Propionibacteriales</taxon>
        <taxon>Propionibacteriaceae</taxon>
        <taxon>Microlunatus</taxon>
    </lineage>
</organism>
<dbReference type="InterPro" id="IPR000515">
    <property type="entry name" value="MetI-like"/>
</dbReference>
<dbReference type="EMBL" id="JACCBU010000001">
    <property type="protein sequence ID" value="NYE69240.1"/>
    <property type="molecule type" value="Genomic_DNA"/>
</dbReference>
<feature type="transmembrane region" description="Helical" evidence="7">
    <location>
        <begin position="26"/>
        <end position="47"/>
    </location>
</feature>
<dbReference type="CDD" id="cd06261">
    <property type="entry name" value="TM_PBP2"/>
    <property type="match status" value="1"/>
</dbReference>
<evidence type="ECO:0000256" key="6">
    <source>
        <dbReference type="ARBA" id="ARBA00023136"/>
    </source>
</evidence>
<keyword evidence="6 7" id="KW-0472">Membrane</keyword>
<dbReference type="RefSeq" id="WP_179747992.1">
    <property type="nucleotide sequence ID" value="NZ_JACCBU010000001.1"/>
</dbReference>
<keyword evidence="10" id="KW-1185">Reference proteome</keyword>
<proteinExistence type="inferred from homology"/>
<dbReference type="PANTHER" id="PTHR43744:SF9">
    <property type="entry name" value="POLYGALACTURONAN_RHAMNOGALACTURONAN TRANSPORT SYSTEM PERMEASE PROTEIN YTCP"/>
    <property type="match status" value="1"/>
</dbReference>
<evidence type="ECO:0000256" key="5">
    <source>
        <dbReference type="ARBA" id="ARBA00022989"/>
    </source>
</evidence>
<evidence type="ECO:0000256" key="7">
    <source>
        <dbReference type="RuleBase" id="RU363032"/>
    </source>
</evidence>
<feature type="transmembrane region" description="Helical" evidence="7">
    <location>
        <begin position="197"/>
        <end position="219"/>
    </location>
</feature>
<sequence>MSVLATRRPRERIQSRRIKEPKSDHAFLIINYGVLALFCLSVLYPLIFVLSASVSSASAINSGQVILWPVGFNIDAYVDIFRSPELFGGLLNSLFYAVAGALIGTAITILAAYPLSRDDLPFRRPLTFFFLIPTMFSAGIIPNYIVVRQLGLLDTRWAIILPGAMAIFNMIVTRTFYQINIPKELLEASRVDGASDFRFFFQVALPLSKPIIAVNLLFYGVTQWNSWFSAFLYLTNSDLYPLQLVLRNILAKSAPDPAQLSGVDVQELIRNRELFDKLKYAVIVVAMLPPLIVYPFVQKHFVKGALIGSLK</sequence>
<dbReference type="GO" id="GO:0005886">
    <property type="term" value="C:plasma membrane"/>
    <property type="evidence" value="ECO:0007669"/>
    <property type="project" value="UniProtKB-SubCell"/>
</dbReference>
<keyword evidence="4 7" id="KW-0812">Transmembrane</keyword>
<dbReference type="GO" id="GO:0055085">
    <property type="term" value="P:transmembrane transport"/>
    <property type="evidence" value="ECO:0007669"/>
    <property type="project" value="InterPro"/>
</dbReference>
<comment type="caution">
    <text evidence="9">The sequence shown here is derived from an EMBL/GenBank/DDBJ whole genome shotgun (WGS) entry which is preliminary data.</text>
</comment>
<evidence type="ECO:0000256" key="3">
    <source>
        <dbReference type="ARBA" id="ARBA00022475"/>
    </source>
</evidence>
<dbReference type="Pfam" id="PF00528">
    <property type="entry name" value="BPD_transp_1"/>
    <property type="match status" value="1"/>
</dbReference>
<name>A0A7Y9LA34_9ACTN</name>
<feature type="transmembrane region" description="Helical" evidence="7">
    <location>
        <begin position="157"/>
        <end position="177"/>
    </location>
</feature>
<dbReference type="AlphaFoldDB" id="A0A7Y9LA34"/>
<comment type="similarity">
    <text evidence="7">Belongs to the binding-protein-dependent transport system permease family.</text>
</comment>
<feature type="transmembrane region" description="Helical" evidence="7">
    <location>
        <begin position="125"/>
        <end position="145"/>
    </location>
</feature>
<dbReference type="PROSITE" id="PS50928">
    <property type="entry name" value="ABC_TM1"/>
    <property type="match status" value="1"/>
</dbReference>
<dbReference type="InterPro" id="IPR035906">
    <property type="entry name" value="MetI-like_sf"/>
</dbReference>
<dbReference type="Gene3D" id="1.10.3720.10">
    <property type="entry name" value="MetI-like"/>
    <property type="match status" value="1"/>
</dbReference>
<accession>A0A7Y9LA34</accession>
<protein>
    <submittedName>
        <fullName evidence="9">Multiple sugar transport system permease protein/putative aldouronate transport system permease protein</fullName>
    </submittedName>
</protein>
<dbReference type="PANTHER" id="PTHR43744">
    <property type="entry name" value="ABC TRANSPORTER PERMEASE PROTEIN MG189-RELATED-RELATED"/>
    <property type="match status" value="1"/>
</dbReference>
<gene>
    <name evidence="9" type="ORF">BKA15_000569</name>
</gene>
<feature type="transmembrane region" description="Helical" evidence="7">
    <location>
        <begin position="278"/>
        <end position="297"/>
    </location>
</feature>
<evidence type="ECO:0000259" key="8">
    <source>
        <dbReference type="PROSITE" id="PS50928"/>
    </source>
</evidence>
<evidence type="ECO:0000313" key="9">
    <source>
        <dbReference type="EMBL" id="NYE69240.1"/>
    </source>
</evidence>
<feature type="domain" description="ABC transmembrane type-1" evidence="8">
    <location>
        <begin position="90"/>
        <end position="297"/>
    </location>
</feature>
<feature type="transmembrane region" description="Helical" evidence="7">
    <location>
        <begin position="94"/>
        <end position="113"/>
    </location>
</feature>
<evidence type="ECO:0000313" key="10">
    <source>
        <dbReference type="Proteomes" id="UP000569914"/>
    </source>
</evidence>
<keyword evidence="3" id="KW-1003">Cell membrane</keyword>
<evidence type="ECO:0000256" key="1">
    <source>
        <dbReference type="ARBA" id="ARBA00004651"/>
    </source>
</evidence>